<dbReference type="Gene3D" id="2.60.40.10">
    <property type="entry name" value="Immunoglobulins"/>
    <property type="match status" value="1"/>
</dbReference>
<comment type="similarity">
    <text evidence="4">Belongs to the Fes family.</text>
</comment>
<evidence type="ECO:0000313" key="9">
    <source>
        <dbReference type="Proteomes" id="UP000092840"/>
    </source>
</evidence>
<reference evidence="7 10" key="1">
    <citation type="submission" date="2016-06" db="EMBL/GenBank/DDBJ databases">
        <authorList>
            <person name="Kjaerup R.B."/>
            <person name="Dalgaard T.S."/>
            <person name="Juul-Madsen H.R."/>
        </authorList>
    </citation>
    <scope>NUCLEOTIDE SEQUENCE [LARGE SCALE GENOMIC DNA]</scope>
    <source>
        <strain evidence="7 10">CECT 5115</strain>
    </source>
</reference>
<dbReference type="InterPro" id="IPR000801">
    <property type="entry name" value="Esterase-like"/>
</dbReference>
<dbReference type="RefSeq" id="WP_067038440.1">
    <property type="nucleotide sequence ID" value="NZ_FLRA01000031.1"/>
</dbReference>
<dbReference type="GO" id="GO:0005737">
    <property type="term" value="C:cytoplasm"/>
    <property type="evidence" value="ECO:0007669"/>
    <property type="project" value="UniProtKB-SubCell"/>
</dbReference>
<dbReference type="Gene3D" id="3.40.50.1820">
    <property type="entry name" value="alpha/beta hydrolase"/>
    <property type="match status" value="1"/>
</dbReference>
<feature type="domain" description="Enterochelin esterase N-terminal" evidence="6">
    <location>
        <begin position="181"/>
        <end position="270"/>
    </location>
</feature>
<dbReference type="Pfam" id="PF00756">
    <property type="entry name" value="Esterase"/>
    <property type="match status" value="1"/>
</dbReference>
<feature type="chain" id="PRO_5008677145" evidence="5">
    <location>
        <begin position="25"/>
        <end position="513"/>
    </location>
</feature>
<evidence type="ECO:0000256" key="5">
    <source>
        <dbReference type="SAM" id="SignalP"/>
    </source>
</evidence>
<dbReference type="InterPro" id="IPR029058">
    <property type="entry name" value="AB_hydrolase_fold"/>
</dbReference>
<gene>
    <name evidence="7" type="primary">fes</name>
    <name evidence="7" type="ORF">MGA5115_03354</name>
    <name evidence="8" type="ORF">MGA5116_01468</name>
</gene>
<dbReference type="SUPFAM" id="SSF53474">
    <property type="entry name" value="alpha/beta-Hydrolases"/>
    <property type="match status" value="1"/>
</dbReference>
<comment type="subcellular location">
    <subcellularLocation>
        <location evidence="1">Cytoplasm</location>
    </subcellularLocation>
</comment>
<dbReference type="GO" id="GO:0005506">
    <property type="term" value="F:iron ion binding"/>
    <property type="evidence" value="ECO:0007669"/>
    <property type="project" value="InterPro"/>
</dbReference>
<dbReference type="InterPro" id="IPR014756">
    <property type="entry name" value="Ig_E-set"/>
</dbReference>
<reference evidence="8 9" key="2">
    <citation type="submission" date="2016-06" db="EMBL/GenBank/DDBJ databases">
        <authorList>
            <person name="Rodrigo-Torres L."/>
            <person name="Arahal D.R."/>
        </authorList>
    </citation>
    <scope>NUCLEOTIDE SEQUENCE [LARGE SCALE GENOMIC DNA]</scope>
    <source>
        <strain evidence="8 9">CECT 5116</strain>
    </source>
</reference>
<dbReference type="PANTHER" id="PTHR48098">
    <property type="entry name" value="ENTEROCHELIN ESTERASE-RELATED"/>
    <property type="match status" value="1"/>
</dbReference>
<dbReference type="Proteomes" id="UP000092871">
    <property type="component" value="Unassembled WGS sequence"/>
</dbReference>
<evidence type="ECO:0000256" key="2">
    <source>
        <dbReference type="ARBA" id="ARBA00022490"/>
    </source>
</evidence>
<accession>A0A1C3JVR2</accession>
<dbReference type="SUPFAM" id="SSF81296">
    <property type="entry name" value="E set domains"/>
    <property type="match status" value="1"/>
</dbReference>
<dbReference type="EMBL" id="FLRA01000031">
    <property type="protein sequence ID" value="SBT19192.1"/>
    <property type="molecule type" value="Genomic_DNA"/>
</dbReference>
<evidence type="ECO:0000313" key="8">
    <source>
        <dbReference type="EMBL" id="SBT20881.1"/>
    </source>
</evidence>
<keyword evidence="9" id="KW-1185">Reference proteome</keyword>
<evidence type="ECO:0000259" key="6">
    <source>
        <dbReference type="Pfam" id="PF11806"/>
    </source>
</evidence>
<organism evidence="7 10">
    <name type="scientific">Marinomonas gallaica</name>
    <dbReference type="NCBI Taxonomy" id="1806667"/>
    <lineage>
        <taxon>Bacteria</taxon>
        <taxon>Pseudomonadati</taxon>
        <taxon>Pseudomonadota</taxon>
        <taxon>Gammaproteobacteria</taxon>
        <taxon>Oceanospirillales</taxon>
        <taxon>Oceanospirillaceae</taxon>
        <taxon>Marinomonas</taxon>
    </lineage>
</organism>
<name>A0A1C3JVR2_9GAMM</name>
<sequence>MTTPKVWLALLLAVYTLFSATESAASTMVGLLSFDSAAEQSLTIPSTPDEQYWIAELQIPAGLLLHVVLVQETGSRVLASYASGTEQLRFMSQNKASIRLQLANEWNDYDTPVRWSLSPIAVLPSPPVTGVSIEQVKSPQLRQWIKEGNVPTHSPIIETLPGLPESERLMTFVYLGAKHNVRILGAPVNDIVTLQKLVDSDVWFRSFTVPADTLLSYRVAPDVPHLDANKRENRVAILSRATVDPLNADVWPLDDDLIQYSRVDIASTVPLPNTPLDDQRLTRHWLHSHIFDNERLVTLYRPEARTSERPERLVILLDGNEYEHKVAAAQRIDQLYKSGLTEPLWLLLVNNPDAEARRNELPANPLYADFIADELLPWAEQHAGQIFKREQVIVAGSSYGGLAALSASLNRPDRVGHVLSMSGSFWWQGAGGSMQERLKSAEQLPLSVYLSAGKFETGRNDEAGIFEHNVDVAALLDARQVSYKLTLLSAGHDYYSWSLALEEGLTYLAGERK</sequence>
<evidence type="ECO:0000256" key="3">
    <source>
        <dbReference type="ARBA" id="ARBA00022801"/>
    </source>
</evidence>
<dbReference type="GO" id="GO:0006826">
    <property type="term" value="P:iron ion transport"/>
    <property type="evidence" value="ECO:0007669"/>
    <property type="project" value="InterPro"/>
</dbReference>
<dbReference type="PANTHER" id="PTHR48098:SF3">
    <property type="entry name" value="IRON(III) ENTEROBACTIN ESTERASE"/>
    <property type="match status" value="1"/>
</dbReference>
<proteinExistence type="inferred from homology"/>
<dbReference type="Pfam" id="PF11806">
    <property type="entry name" value="Enterochelin_N"/>
    <property type="match status" value="1"/>
</dbReference>
<keyword evidence="5" id="KW-0732">Signal</keyword>
<keyword evidence="3" id="KW-0378">Hydrolase</keyword>
<dbReference type="GO" id="GO:0008849">
    <property type="term" value="F:enterochelin esterase activity"/>
    <property type="evidence" value="ECO:0007669"/>
    <property type="project" value="InterPro"/>
</dbReference>
<dbReference type="EMBL" id="FLRB01000010">
    <property type="protein sequence ID" value="SBT20881.1"/>
    <property type="molecule type" value="Genomic_DNA"/>
</dbReference>
<keyword evidence="2" id="KW-0963">Cytoplasm</keyword>
<dbReference type="InterPro" id="IPR050583">
    <property type="entry name" value="Mycobacterial_A85_antigen"/>
</dbReference>
<dbReference type="Proteomes" id="UP000092840">
    <property type="component" value="Unassembled WGS sequence"/>
</dbReference>
<feature type="signal peptide" evidence="5">
    <location>
        <begin position="1"/>
        <end position="24"/>
    </location>
</feature>
<dbReference type="AlphaFoldDB" id="A0A1C3JVR2"/>
<protein>
    <submittedName>
        <fullName evidence="7">Enterochelin esterase</fullName>
    </submittedName>
</protein>
<evidence type="ECO:0000256" key="4">
    <source>
        <dbReference type="ARBA" id="ARBA00024201"/>
    </source>
</evidence>
<evidence type="ECO:0000313" key="10">
    <source>
        <dbReference type="Proteomes" id="UP000092871"/>
    </source>
</evidence>
<dbReference type="InterPro" id="IPR013783">
    <property type="entry name" value="Ig-like_fold"/>
</dbReference>
<evidence type="ECO:0000313" key="7">
    <source>
        <dbReference type="EMBL" id="SBT19192.1"/>
    </source>
</evidence>
<evidence type="ECO:0000256" key="1">
    <source>
        <dbReference type="ARBA" id="ARBA00004496"/>
    </source>
</evidence>
<dbReference type="InterPro" id="IPR021764">
    <property type="entry name" value="Enterochelin_esterase_N"/>
</dbReference>